<feature type="signal peptide" evidence="2">
    <location>
        <begin position="1"/>
        <end position="20"/>
    </location>
</feature>
<sequence>MKASIIIAAALSLASSMAVAQTTNSVDADTPAIATPESTNADAPVPGENSFTEDQARERITEAGYSNVEALALDAQGIWRGTAKKDAQTVAVALDYQGNIVAH</sequence>
<name>A0A2U2DKP4_9HYPH</name>
<comment type="caution">
    <text evidence="3">The sequence shown here is derived from an EMBL/GenBank/DDBJ whole genome shotgun (WGS) entry which is preliminary data.</text>
</comment>
<dbReference type="EMBL" id="QFBC01000013">
    <property type="protein sequence ID" value="PWE53863.1"/>
    <property type="molecule type" value="Genomic_DNA"/>
</dbReference>
<proteinExistence type="predicted"/>
<protein>
    <recommendedName>
        <fullName evidence="5">PepSY domain-containing protein</fullName>
    </recommendedName>
</protein>
<evidence type="ECO:0000313" key="3">
    <source>
        <dbReference type="EMBL" id="PWE53863.1"/>
    </source>
</evidence>
<dbReference type="RefSeq" id="WP_109460659.1">
    <property type="nucleotide sequence ID" value="NZ_QFBC01000013.1"/>
</dbReference>
<organism evidence="3 4">
    <name type="scientific">Metarhizobium album</name>
    <dbReference type="NCBI Taxonomy" id="2182425"/>
    <lineage>
        <taxon>Bacteria</taxon>
        <taxon>Pseudomonadati</taxon>
        <taxon>Pseudomonadota</taxon>
        <taxon>Alphaproteobacteria</taxon>
        <taxon>Hyphomicrobiales</taxon>
        <taxon>Rhizobiaceae</taxon>
        <taxon>Metarhizobium</taxon>
    </lineage>
</organism>
<dbReference type="AlphaFoldDB" id="A0A2U2DKP4"/>
<reference evidence="3 4" key="1">
    <citation type="submission" date="2018-05" db="EMBL/GenBank/DDBJ databases">
        <title>The draft genome of strain NS-104.</title>
        <authorList>
            <person name="Hang P."/>
            <person name="Jiang J."/>
        </authorList>
    </citation>
    <scope>NUCLEOTIDE SEQUENCE [LARGE SCALE GENOMIC DNA]</scope>
    <source>
        <strain evidence="3 4">NS-104</strain>
    </source>
</reference>
<evidence type="ECO:0000313" key="4">
    <source>
        <dbReference type="Proteomes" id="UP000245252"/>
    </source>
</evidence>
<gene>
    <name evidence="3" type="ORF">DEM27_23370</name>
</gene>
<evidence type="ECO:0000256" key="2">
    <source>
        <dbReference type="SAM" id="SignalP"/>
    </source>
</evidence>
<evidence type="ECO:0000256" key="1">
    <source>
        <dbReference type="SAM" id="MobiDB-lite"/>
    </source>
</evidence>
<keyword evidence="4" id="KW-1185">Reference proteome</keyword>
<feature type="region of interest" description="Disordered" evidence="1">
    <location>
        <begin position="28"/>
        <end position="50"/>
    </location>
</feature>
<feature type="chain" id="PRO_5015546040" description="PepSY domain-containing protein" evidence="2">
    <location>
        <begin position="21"/>
        <end position="103"/>
    </location>
</feature>
<accession>A0A2U2DKP4</accession>
<evidence type="ECO:0008006" key="5">
    <source>
        <dbReference type="Google" id="ProtNLM"/>
    </source>
</evidence>
<dbReference type="Proteomes" id="UP000245252">
    <property type="component" value="Unassembled WGS sequence"/>
</dbReference>
<keyword evidence="2" id="KW-0732">Signal</keyword>
<dbReference type="OrthoDB" id="7376531at2"/>